<reference evidence="5 6" key="1">
    <citation type="submission" date="2015-08" db="EMBL/GenBank/DDBJ databases">
        <title>Comparative genomics of the Campylobacter concisus group.</title>
        <authorList>
            <person name="Yee E."/>
            <person name="Chapman M.H."/>
            <person name="Huynh S."/>
            <person name="Bono J.L."/>
            <person name="On S.L."/>
            <person name="St Leger J."/>
            <person name="Foster G."/>
            <person name="Parker C.T."/>
            <person name="Miller W.G."/>
        </authorList>
    </citation>
    <scope>NUCLEOTIDE SEQUENCE [LARGE SCALE GENOMIC DNA]</scope>
    <source>
        <strain evidence="5 6">RM9337</strain>
    </source>
</reference>
<comment type="caution">
    <text evidence="5">The sequence shown here is derived from an EMBL/GenBank/DDBJ whole genome shotgun (WGS) entry which is preliminary data.</text>
</comment>
<dbReference type="PROSITE" id="PS50987">
    <property type="entry name" value="HTH_ARSR_2"/>
    <property type="match status" value="1"/>
</dbReference>
<feature type="domain" description="HTH arsR-type" evidence="4">
    <location>
        <begin position="2"/>
        <end position="96"/>
    </location>
</feature>
<dbReference type="NCBIfam" id="NF033788">
    <property type="entry name" value="HTH_metalloreg"/>
    <property type="match status" value="1"/>
</dbReference>
<dbReference type="PANTHER" id="PTHR33154">
    <property type="entry name" value="TRANSCRIPTIONAL REGULATOR, ARSR FAMILY"/>
    <property type="match status" value="1"/>
</dbReference>
<keyword evidence="1" id="KW-0805">Transcription regulation</keyword>
<organism evidence="5 6">
    <name type="scientific">Campylobacter californiensis</name>
    <dbReference type="NCBI Taxonomy" id="1032243"/>
    <lineage>
        <taxon>Bacteria</taxon>
        <taxon>Pseudomonadati</taxon>
        <taxon>Campylobacterota</taxon>
        <taxon>Epsilonproteobacteria</taxon>
        <taxon>Campylobacterales</taxon>
        <taxon>Campylobacteraceae</taxon>
        <taxon>Campylobacter</taxon>
    </lineage>
</organism>
<evidence type="ECO:0000313" key="6">
    <source>
        <dbReference type="Proteomes" id="UP000650616"/>
    </source>
</evidence>
<dbReference type="InterPro" id="IPR036390">
    <property type="entry name" value="WH_DNA-bd_sf"/>
</dbReference>
<evidence type="ECO:0000256" key="3">
    <source>
        <dbReference type="ARBA" id="ARBA00023163"/>
    </source>
</evidence>
<dbReference type="RefSeq" id="WP_170016014.1">
    <property type="nucleotide sequence ID" value="NZ_CP012545.1"/>
</dbReference>
<evidence type="ECO:0000313" key="5">
    <source>
        <dbReference type="EMBL" id="MBE3607951.1"/>
    </source>
</evidence>
<dbReference type="CDD" id="cd00090">
    <property type="entry name" value="HTH_ARSR"/>
    <property type="match status" value="1"/>
</dbReference>
<dbReference type="InterPro" id="IPR011991">
    <property type="entry name" value="ArsR-like_HTH"/>
</dbReference>
<sequence length="111" mass="12636">MRYVDIFELKSDFMRALAHPLRVQIVEILGDKSMSVSEICENLNKEQATISKHLSVLKSAGILKGEKSGLHVFYSVDICCLPNFLECINRILEEKITKNSKNARSIIKNLR</sequence>
<dbReference type="InterPro" id="IPR036388">
    <property type="entry name" value="WH-like_DNA-bd_sf"/>
</dbReference>
<dbReference type="PRINTS" id="PR00778">
    <property type="entry name" value="HTHARSR"/>
</dbReference>
<dbReference type="Pfam" id="PF01022">
    <property type="entry name" value="HTH_5"/>
    <property type="match status" value="1"/>
</dbReference>
<protein>
    <submittedName>
        <fullName evidence="5">Winged helix-turn-helix transcriptional regulator</fullName>
    </submittedName>
</protein>
<gene>
    <name evidence="5" type="ORF">CCAL9337_04295</name>
</gene>
<dbReference type="PANTHER" id="PTHR33154:SF33">
    <property type="entry name" value="TRANSCRIPTIONAL REPRESSOR SDPR"/>
    <property type="match status" value="1"/>
</dbReference>
<dbReference type="InterPro" id="IPR051081">
    <property type="entry name" value="HTH_MetalResp_TranReg"/>
</dbReference>
<evidence type="ECO:0000256" key="1">
    <source>
        <dbReference type="ARBA" id="ARBA00023015"/>
    </source>
</evidence>
<dbReference type="AlphaFoldDB" id="A0AAW3ZVA1"/>
<dbReference type="EMBL" id="LIWG01000004">
    <property type="protein sequence ID" value="MBE3607951.1"/>
    <property type="molecule type" value="Genomic_DNA"/>
</dbReference>
<dbReference type="GO" id="GO:0003677">
    <property type="term" value="F:DNA binding"/>
    <property type="evidence" value="ECO:0007669"/>
    <property type="project" value="UniProtKB-KW"/>
</dbReference>
<evidence type="ECO:0000256" key="2">
    <source>
        <dbReference type="ARBA" id="ARBA00023125"/>
    </source>
</evidence>
<dbReference type="Gene3D" id="1.10.10.10">
    <property type="entry name" value="Winged helix-like DNA-binding domain superfamily/Winged helix DNA-binding domain"/>
    <property type="match status" value="1"/>
</dbReference>
<dbReference type="GO" id="GO:0003700">
    <property type="term" value="F:DNA-binding transcription factor activity"/>
    <property type="evidence" value="ECO:0007669"/>
    <property type="project" value="InterPro"/>
</dbReference>
<proteinExistence type="predicted"/>
<name>A0AAW3ZVA1_9BACT</name>
<keyword evidence="2" id="KW-0238">DNA-binding</keyword>
<evidence type="ECO:0000259" key="4">
    <source>
        <dbReference type="PROSITE" id="PS50987"/>
    </source>
</evidence>
<dbReference type="SMART" id="SM00418">
    <property type="entry name" value="HTH_ARSR"/>
    <property type="match status" value="1"/>
</dbReference>
<keyword evidence="3" id="KW-0804">Transcription</keyword>
<dbReference type="Proteomes" id="UP000650616">
    <property type="component" value="Unassembled WGS sequence"/>
</dbReference>
<dbReference type="SUPFAM" id="SSF46785">
    <property type="entry name" value="Winged helix' DNA-binding domain"/>
    <property type="match status" value="1"/>
</dbReference>
<dbReference type="InterPro" id="IPR001845">
    <property type="entry name" value="HTH_ArsR_DNA-bd_dom"/>
</dbReference>
<accession>A0AAW3ZVA1</accession>
<keyword evidence="6" id="KW-1185">Reference proteome</keyword>